<dbReference type="PANTHER" id="PTHR31293">
    <property type="entry name" value="RNI-LIKE SUPERFAMILY PROTEIN"/>
    <property type="match status" value="1"/>
</dbReference>
<dbReference type="EMBL" id="JASCZI010060891">
    <property type="protein sequence ID" value="MED6136634.1"/>
    <property type="molecule type" value="Genomic_DNA"/>
</dbReference>
<dbReference type="CDD" id="cd22160">
    <property type="entry name" value="F-box_AtFBL13-like"/>
    <property type="match status" value="1"/>
</dbReference>
<dbReference type="Gene3D" id="1.20.1280.50">
    <property type="match status" value="1"/>
</dbReference>
<comment type="caution">
    <text evidence="3">The sequence shown here is derived from an EMBL/GenBank/DDBJ whole genome shotgun (WGS) entry which is preliminary data.</text>
</comment>
<dbReference type="PANTHER" id="PTHR31293:SF12">
    <property type="entry name" value="RNI-LIKE SUPERFAMILY PROTEIN"/>
    <property type="match status" value="1"/>
</dbReference>
<feature type="compositionally biased region" description="Gly residues" evidence="1">
    <location>
        <begin position="294"/>
        <end position="305"/>
    </location>
</feature>
<proteinExistence type="predicted"/>
<feature type="domain" description="F-box" evidence="2">
    <location>
        <begin position="38"/>
        <end position="79"/>
    </location>
</feature>
<dbReference type="InterPro" id="IPR055294">
    <property type="entry name" value="FBL60-like"/>
</dbReference>
<feature type="region of interest" description="Disordered" evidence="1">
    <location>
        <begin position="263"/>
        <end position="305"/>
    </location>
</feature>
<dbReference type="Proteomes" id="UP001341840">
    <property type="component" value="Unassembled WGS sequence"/>
</dbReference>
<sequence length="305" mass="33908">MAADCSSTRKRRKLSNPKIHDESTTAAAPSVLNETDIISTLPDCLLCHILSFLPNTASIVATTSILSRRWRYLWKDLQTFHFIRSSLLFPYYCTAKSPFFASVKTFLSLRTARGFRKFQLSCHIKEEELSTVNSWVETAIGSNLEEVHFQLSVDSGRNLVMPDTIFNCTKLVNLFLGTSGQIVTVLNRSSYHFPSLKIFYLVIESSNNLEALLSDCTFQEEEEAGELSGFKWRYRSLNKSPNTVSNGGLARAVCNAEANTAARRTVDGDSRGRGGESETDDEWSGGLRFDLDWDGGGGGGGGREW</sequence>
<evidence type="ECO:0000313" key="4">
    <source>
        <dbReference type="Proteomes" id="UP001341840"/>
    </source>
</evidence>
<accession>A0ABU6SKI4</accession>
<dbReference type="InterPro" id="IPR053781">
    <property type="entry name" value="F-box_AtFBL13-like"/>
</dbReference>
<feature type="compositionally biased region" description="Basic and acidic residues" evidence="1">
    <location>
        <begin position="264"/>
        <end position="276"/>
    </location>
</feature>
<reference evidence="3 4" key="1">
    <citation type="journal article" date="2023" name="Plants (Basel)">
        <title>Bridging the Gap: Combining Genomics and Transcriptomics Approaches to Understand Stylosanthes scabra, an Orphan Legume from the Brazilian Caatinga.</title>
        <authorList>
            <person name="Ferreira-Neto J.R.C."/>
            <person name="da Silva M.D."/>
            <person name="Binneck E."/>
            <person name="de Melo N.F."/>
            <person name="da Silva R.H."/>
            <person name="de Melo A.L.T.M."/>
            <person name="Pandolfi V."/>
            <person name="Bustamante F.O."/>
            <person name="Brasileiro-Vidal A.C."/>
            <person name="Benko-Iseppon A.M."/>
        </authorList>
    </citation>
    <scope>NUCLEOTIDE SEQUENCE [LARGE SCALE GENOMIC DNA]</scope>
    <source>
        <tissue evidence="3">Leaves</tissue>
    </source>
</reference>
<name>A0ABU6SKI4_9FABA</name>
<evidence type="ECO:0000313" key="3">
    <source>
        <dbReference type="EMBL" id="MED6136634.1"/>
    </source>
</evidence>
<dbReference type="Pfam" id="PF00646">
    <property type="entry name" value="F-box"/>
    <property type="match status" value="1"/>
</dbReference>
<protein>
    <recommendedName>
        <fullName evidence="2">F-box domain-containing protein</fullName>
    </recommendedName>
</protein>
<evidence type="ECO:0000259" key="2">
    <source>
        <dbReference type="Pfam" id="PF00646"/>
    </source>
</evidence>
<dbReference type="InterPro" id="IPR001810">
    <property type="entry name" value="F-box_dom"/>
</dbReference>
<keyword evidence="4" id="KW-1185">Reference proteome</keyword>
<evidence type="ECO:0000256" key="1">
    <source>
        <dbReference type="SAM" id="MobiDB-lite"/>
    </source>
</evidence>
<organism evidence="3 4">
    <name type="scientific">Stylosanthes scabra</name>
    <dbReference type="NCBI Taxonomy" id="79078"/>
    <lineage>
        <taxon>Eukaryota</taxon>
        <taxon>Viridiplantae</taxon>
        <taxon>Streptophyta</taxon>
        <taxon>Embryophyta</taxon>
        <taxon>Tracheophyta</taxon>
        <taxon>Spermatophyta</taxon>
        <taxon>Magnoliopsida</taxon>
        <taxon>eudicotyledons</taxon>
        <taxon>Gunneridae</taxon>
        <taxon>Pentapetalae</taxon>
        <taxon>rosids</taxon>
        <taxon>fabids</taxon>
        <taxon>Fabales</taxon>
        <taxon>Fabaceae</taxon>
        <taxon>Papilionoideae</taxon>
        <taxon>50 kb inversion clade</taxon>
        <taxon>dalbergioids sensu lato</taxon>
        <taxon>Dalbergieae</taxon>
        <taxon>Pterocarpus clade</taxon>
        <taxon>Stylosanthes</taxon>
    </lineage>
</organism>
<dbReference type="InterPro" id="IPR036047">
    <property type="entry name" value="F-box-like_dom_sf"/>
</dbReference>
<dbReference type="SUPFAM" id="SSF81383">
    <property type="entry name" value="F-box domain"/>
    <property type="match status" value="1"/>
</dbReference>
<gene>
    <name evidence="3" type="ORF">PIB30_057733</name>
</gene>
<feature type="region of interest" description="Disordered" evidence="1">
    <location>
        <begin position="1"/>
        <end position="22"/>
    </location>
</feature>